<dbReference type="EMBL" id="AJ248285">
    <property type="protein sequence ID" value="CAB49729.1"/>
    <property type="molecule type" value="Genomic_DNA"/>
</dbReference>
<dbReference type="PIRSF" id="PIRSF018649">
    <property type="entry name" value="UCP018649"/>
    <property type="match status" value="1"/>
</dbReference>
<evidence type="ECO:0000313" key="3">
    <source>
        <dbReference type="EMBL" id="CAB49729.1"/>
    </source>
</evidence>
<dbReference type="Proteomes" id="UP000009139">
    <property type="component" value="Chromosome"/>
</dbReference>
<dbReference type="KEGG" id="pab:PAB1819"/>
<dbReference type="eggNOG" id="arCOG03396">
    <property type="taxonomic scope" value="Archaea"/>
</dbReference>
<dbReference type="SUPFAM" id="SSF48239">
    <property type="entry name" value="Terpenoid cyclases/Protein prenyltransferases"/>
    <property type="match status" value="1"/>
</dbReference>
<reference evidence="3" key="3">
    <citation type="journal article" date="2001" name="Genome Res.">
        <title>Genome evolution at the genus level: comparison of three complete genomes of hyperthermophilic archaea.</title>
        <authorList>
            <person name="Lecompte O."/>
            <person name="Ripp R."/>
            <person name="Puzos-Barbe V."/>
            <person name="Duprat S."/>
            <person name="Heilig R."/>
            <person name="Dietrich J."/>
            <person name="Thierry J.C."/>
            <person name="Poch O."/>
        </authorList>
    </citation>
    <scope>NUCLEOTIDE SEQUENCE</scope>
    <source>
        <strain evidence="3">Orsay</strain>
    </source>
</reference>
<reference evidence="4 6" key="5">
    <citation type="journal article" date="2012" name="Curr. Microbiol.">
        <title>Re-annotation of two hyperthermophilic archaea Pyrococcus abyssi GE5 and Pyrococcus furiosus DSM 3638.</title>
        <authorList>
            <person name="Gao J."/>
            <person name="Wang J."/>
        </authorList>
    </citation>
    <scope>GENOME REANNOTATION</scope>
    <source>
        <strain evidence="4">GE5</strain>
        <strain evidence="6">GE5 / Orsay</strain>
    </source>
</reference>
<proteinExistence type="predicted"/>
<evidence type="ECO:0000313" key="5">
    <source>
        <dbReference type="Proteomes" id="UP000000810"/>
    </source>
</evidence>
<dbReference type="PROSITE" id="PS00018">
    <property type="entry name" value="EF_HAND_1"/>
    <property type="match status" value="1"/>
</dbReference>
<dbReference type="PIR" id="H75126">
    <property type="entry name" value="H75126"/>
</dbReference>
<dbReference type="InterPro" id="IPR018247">
    <property type="entry name" value="EF_Hand_1_Ca_BS"/>
</dbReference>
<dbReference type="AlphaFoldDB" id="Q9V0H4"/>
<keyword evidence="1" id="KW-0677">Repeat</keyword>
<dbReference type="Gene3D" id="1.50.10.20">
    <property type="match status" value="2"/>
</dbReference>
<reference evidence="3" key="2">
    <citation type="journal article" date="2000" name="J. Mol. Biol.">
        <title>Archaeal homologs of eukaryotic methylation guide small nucleolar RNAs: lessons from the Pyrococcus genomes.</title>
        <authorList>
            <person name="Gaspin C."/>
            <person name="Cavaille J."/>
            <person name="Erauso G."/>
        </authorList>
    </citation>
    <scope>NUCLEOTIDE SEQUENCE</scope>
    <source>
        <strain evidence="3">Orsay</strain>
    </source>
</reference>
<dbReference type="HOGENOM" id="CLU_372862_0_0_2"/>
<dbReference type="GO" id="GO:0003824">
    <property type="term" value="F:catalytic activity"/>
    <property type="evidence" value="ECO:0007669"/>
    <property type="project" value="InterPro"/>
</dbReference>
<feature type="domain" description="Prenyltransferase alpha-alpha toroid" evidence="2">
    <location>
        <begin position="258"/>
        <end position="327"/>
    </location>
</feature>
<accession>Q9V0H4</accession>
<evidence type="ECO:0000313" key="4">
    <source>
        <dbReference type="EMBL" id="CCE70216.1"/>
    </source>
</evidence>
<evidence type="ECO:0000313" key="6">
    <source>
        <dbReference type="Proteomes" id="UP000009139"/>
    </source>
</evidence>
<dbReference type="CDD" id="cd00688">
    <property type="entry name" value="ISOPREN_C2_like"/>
    <property type="match status" value="1"/>
</dbReference>
<sequence>MRKVLGFIIVLVLILTPVSAVSMLDYSVSIVKNYKDVTRTRDLSLIVMALSLAFNRTDELSEYEIWHFTEKLISWQNDDGGWGYFYGSTSSVPDTGFALIALSKARKVAWSDPKREEMIRSAIVKGVIYLERSFNGNGWGYLKGMENDYRSTLLASAALVMAGYDYDYVKASYEIIKDKMPDDPFFLYLWIVVTKNVTGIVPKNAIEKLESIKGSEDKIAAASYALLDIEGLTFQTALLLSESEKFQKNWSKWEYPIYSTMAFSLISEKVIEAGEDKLLKLCSILPELQNEDGGWSLYKGYPSDVVVTYYVLKALEICNPRSEAAIKALEFMREISKRYENEIMRDHYLRNNYLYSILALAEYNALTEEEKEKAIEIIESSFWGNNLGKQPKTVALAIRTLVALGISPNDKIIKENLEWLMKKMEHGGWGFVFETSLVEWYFAPTYPETLDVFTSLLPVVGKEKLGKTIEFIKNNPPSVEWRKLYAYVTLLKIGEVPDWTVEVPEDYSNPLIDAILVEYYTISPEIPKVNVYTVLSELRGKEVELRTNDPKLGQIVAESIEGTVNASVKVRISELLAVPDVGDYIFVAPVGRIDMSRYNQDVKIYLKLGKFTVNGISLDGRGNLVIVPGRNREGALLFVLYYGKNVEEIAKLALQPSLLKYFHGKAVIIKWNDVNKDGEVEVDELTVKFL</sequence>
<gene>
    <name evidence="3" type="ordered locus">PAB1819</name>
</gene>
<dbReference type="STRING" id="272844.PAB1819"/>
<evidence type="ECO:0000256" key="1">
    <source>
        <dbReference type="ARBA" id="ARBA00022737"/>
    </source>
</evidence>
<keyword evidence="5" id="KW-1185">Reference proteome</keyword>
<dbReference type="Pfam" id="PF00432">
    <property type="entry name" value="Prenyltrans"/>
    <property type="match status" value="2"/>
</dbReference>
<reference evidence="3 5" key="4">
    <citation type="journal article" date="2003" name="Mol. Microbiol.">
        <title>An integrated analysis of the genome of the hyperthermophilic archaeon Pyrococcus abyssi.</title>
        <authorList>
            <person name="Cohen G."/>
            <person name="Barbe V."/>
            <person name="Flament D."/>
            <person name="Galperin M."/>
            <person name="Heilig R."/>
            <person name="Ripp R."/>
            <person name="Lecompte O."/>
            <person name="Prieur D."/>
            <person name="Poch O."/>
            <person name="Quellerou J."/>
            <person name="Thierry J.C."/>
            <person name="Van der Oost J."/>
            <person name="Weissenbach J."/>
            <person name="Zivanovic Y."/>
            <person name="Forterre P."/>
        </authorList>
    </citation>
    <scope>NUCLEOTIDE SEQUENCE [LARGE SCALE GENOMIC DNA]</scope>
    <source>
        <strain evidence="5">GE5 / Orsay</strain>
        <strain evidence="3">Orsay</strain>
    </source>
</reference>
<dbReference type="EMBL" id="HE613800">
    <property type="protein sequence ID" value="CCE70216.1"/>
    <property type="molecule type" value="Genomic_DNA"/>
</dbReference>
<organism evidence="3 5">
    <name type="scientific">Pyrococcus abyssi (strain GE5 / Orsay)</name>
    <dbReference type="NCBI Taxonomy" id="272844"/>
    <lineage>
        <taxon>Archaea</taxon>
        <taxon>Methanobacteriati</taxon>
        <taxon>Methanobacteriota</taxon>
        <taxon>Thermococci</taxon>
        <taxon>Thermococcales</taxon>
        <taxon>Thermococcaceae</taxon>
        <taxon>Pyrococcus</taxon>
    </lineage>
</organism>
<feature type="domain" description="Prenyltransferase alpha-alpha toroid" evidence="2">
    <location>
        <begin position="47"/>
        <end position="174"/>
    </location>
</feature>
<dbReference type="InterPro" id="IPR008930">
    <property type="entry name" value="Terpenoid_cyclase/PrenylTrfase"/>
</dbReference>
<dbReference type="InterPro" id="IPR016731">
    <property type="entry name" value="UCP018649"/>
</dbReference>
<dbReference type="RefSeq" id="WP_010867937.1">
    <property type="nucleotide sequence ID" value="NC_000868.1"/>
</dbReference>
<dbReference type="InterPro" id="IPR001330">
    <property type="entry name" value="Prenyltrans"/>
</dbReference>
<reference evidence="3" key="1">
    <citation type="submission" date="1999-07" db="EMBL/GenBank/DDBJ databases">
        <authorList>
            <person name="Genoscope"/>
        </authorList>
    </citation>
    <scope>NUCLEOTIDE SEQUENCE</scope>
    <source>
        <strain evidence="3">Orsay</strain>
    </source>
</reference>
<dbReference type="Proteomes" id="UP000000810">
    <property type="component" value="Chromosome"/>
</dbReference>
<protein>
    <submittedName>
        <fullName evidence="3">Squalene-hopene cyclase, putative</fullName>
    </submittedName>
</protein>
<evidence type="ECO:0000259" key="2">
    <source>
        <dbReference type="Pfam" id="PF00432"/>
    </source>
</evidence>
<dbReference type="PATRIC" id="fig|272844.11.peg.860"/>
<name>Q9V0H4_PYRAB</name>